<dbReference type="AlphaFoldDB" id="B6W886"/>
<sequence length="42" mass="4877">MVSIGVKYKQVDIKKSACDFKDILKTFSLIKEVLFRLNKSLE</sequence>
<dbReference type="STRING" id="561177.ANHYDRO_00785"/>
<dbReference type="EMBL" id="ABXA01000019">
    <property type="protein sequence ID" value="EEB36485.1"/>
    <property type="molecule type" value="Genomic_DNA"/>
</dbReference>
<protein>
    <submittedName>
        <fullName evidence="1">Uncharacterized protein</fullName>
    </submittedName>
</protein>
<accession>B6W886</accession>
<comment type="caution">
    <text evidence="1">The sequence shown here is derived from an EMBL/GenBank/DDBJ whole genome shotgun (WGS) entry which is preliminary data.</text>
</comment>
<dbReference type="Proteomes" id="UP000005451">
    <property type="component" value="Unassembled WGS sequence"/>
</dbReference>
<evidence type="ECO:0000313" key="1">
    <source>
        <dbReference type="EMBL" id="EEB36485.1"/>
    </source>
</evidence>
<gene>
    <name evidence="1" type="ORF">ANHYDRO_00785</name>
</gene>
<reference evidence="1 2" key="1">
    <citation type="submission" date="2008-09" db="EMBL/GenBank/DDBJ databases">
        <authorList>
            <person name="Fulton L."/>
            <person name="Clifton S."/>
            <person name="Fulton B."/>
            <person name="Xu J."/>
            <person name="Minx P."/>
            <person name="Pepin K.H."/>
            <person name="Johnson M."/>
            <person name="Thiruvilangam P."/>
            <person name="Bhonagiri V."/>
            <person name="Nash W.E."/>
            <person name="Mardis E.R."/>
            <person name="Wilson R.K."/>
        </authorList>
    </citation>
    <scope>NUCLEOTIDE SEQUENCE [LARGE SCALE GENOMIC DNA]</scope>
    <source>
        <strain evidence="1 2">DSM 7454</strain>
    </source>
</reference>
<organism evidence="1 2">
    <name type="scientific">Anaerococcus hydrogenalis DSM 7454</name>
    <dbReference type="NCBI Taxonomy" id="561177"/>
    <lineage>
        <taxon>Bacteria</taxon>
        <taxon>Bacillati</taxon>
        <taxon>Bacillota</taxon>
        <taxon>Tissierellia</taxon>
        <taxon>Tissierellales</taxon>
        <taxon>Peptoniphilaceae</taxon>
        <taxon>Anaerococcus</taxon>
    </lineage>
</organism>
<reference evidence="1 2" key="2">
    <citation type="submission" date="2008-10" db="EMBL/GenBank/DDBJ databases">
        <title>Draft genome sequence of Anaerococcus hydrogenalis (DSM 7454).</title>
        <authorList>
            <person name="Sudarsanam P."/>
            <person name="Ley R."/>
            <person name="Guruge J."/>
            <person name="Turnbaugh P.J."/>
            <person name="Mahowald M."/>
            <person name="Liep D."/>
            <person name="Gordon J."/>
        </authorList>
    </citation>
    <scope>NUCLEOTIDE SEQUENCE [LARGE SCALE GENOMIC DNA]</scope>
    <source>
        <strain evidence="1 2">DSM 7454</strain>
    </source>
</reference>
<evidence type="ECO:0000313" key="2">
    <source>
        <dbReference type="Proteomes" id="UP000005451"/>
    </source>
</evidence>
<name>B6W886_9FIRM</name>
<proteinExistence type="predicted"/>
<dbReference type="RefSeq" id="WP_004813503.1">
    <property type="nucleotide sequence ID" value="NZ_ABXA01000019.1"/>
</dbReference>